<evidence type="ECO:0000313" key="2">
    <source>
        <dbReference type="EMBL" id="MET3731832.1"/>
    </source>
</evidence>
<evidence type="ECO:0000259" key="1">
    <source>
        <dbReference type="Pfam" id="PF00535"/>
    </source>
</evidence>
<dbReference type="SUPFAM" id="SSF53448">
    <property type="entry name" value="Nucleotide-diphospho-sugar transferases"/>
    <property type="match status" value="1"/>
</dbReference>
<accession>A0ABV2LTD8</accession>
<dbReference type="PANTHER" id="PTHR22916:SF3">
    <property type="entry name" value="UDP-GLCNAC:BETAGAL BETA-1,3-N-ACETYLGLUCOSAMINYLTRANSFERASE-LIKE PROTEIN 1"/>
    <property type="match status" value="1"/>
</dbReference>
<keyword evidence="3" id="KW-1185">Reference proteome</keyword>
<organism evidence="2 3">
    <name type="scientific">Moheibacter stercoris</name>
    <dbReference type="NCBI Taxonomy" id="1628251"/>
    <lineage>
        <taxon>Bacteria</taxon>
        <taxon>Pseudomonadati</taxon>
        <taxon>Bacteroidota</taxon>
        <taxon>Flavobacteriia</taxon>
        <taxon>Flavobacteriales</taxon>
        <taxon>Weeksellaceae</taxon>
        <taxon>Moheibacter</taxon>
    </lineage>
</organism>
<dbReference type="Proteomes" id="UP001549146">
    <property type="component" value="Unassembled WGS sequence"/>
</dbReference>
<reference evidence="2 3" key="1">
    <citation type="submission" date="2024-06" db="EMBL/GenBank/DDBJ databases">
        <title>Genomic Encyclopedia of Type Strains, Phase IV (KMG-IV): sequencing the most valuable type-strain genomes for metagenomic binning, comparative biology and taxonomic classification.</title>
        <authorList>
            <person name="Goeker M."/>
        </authorList>
    </citation>
    <scope>NUCLEOTIDE SEQUENCE [LARGE SCALE GENOMIC DNA]</scope>
    <source>
        <strain evidence="2 3">DSM 29388</strain>
    </source>
</reference>
<gene>
    <name evidence="2" type="ORF">ABID46_001413</name>
</gene>
<dbReference type="Gene3D" id="3.90.550.10">
    <property type="entry name" value="Spore Coat Polysaccharide Biosynthesis Protein SpsA, Chain A"/>
    <property type="match status" value="1"/>
</dbReference>
<dbReference type="InterPro" id="IPR029044">
    <property type="entry name" value="Nucleotide-diphossugar_trans"/>
</dbReference>
<dbReference type="PANTHER" id="PTHR22916">
    <property type="entry name" value="GLYCOSYLTRANSFERASE"/>
    <property type="match status" value="1"/>
</dbReference>
<dbReference type="InterPro" id="IPR001173">
    <property type="entry name" value="Glyco_trans_2-like"/>
</dbReference>
<evidence type="ECO:0000313" key="3">
    <source>
        <dbReference type="Proteomes" id="UP001549146"/>
    </source>
</evidence>
<protein>
    <submittedName>
        <fullName evidence="2">Glycosyltransferase involved in cell wall biosynthesis</fullName>
    </submittedName>
</protein>
<comment type="caution">
    <text evidence="2">The sequence shown here is derived from an EMBL/GenBank/DDBJ whole genome shotgun (WGS) entry which is preliminary data.</text>
</comment>
<dbReference type="CDD" id="cd00761">
    <property type="entry name" value="Glyco_tranf_GTA_type"/>
    <property type="match status" value="1"/>
</dbReference>
<sequence>MNMKFSLLIAHYNNWNYFERCYASINKQSFQDFEIVIVDDYSTDDSYEKLLTLAQNDSRIHLVQNEKNKKVGFTKRRCVELAKGEICGFLDPDDELLPQAIEEAVAKYNNEKIITTYSKIKLINEGSTEIGDFTLTQKIKNDQKYFFNINFEVAHFFTFRKDIYELTEGINPSLTSAVDQDLYLKLYEKGDFYFINSFQYLYRIHDKGVSQDKSKKLKLNSNWHQVLLDTCKRRKINMLYGKPINEIDNLPRYIYTKENTFFKKLMRKLR</sequence>
<dbReference type="Pfam" id="PF00535">
    <property type="entry name" value="Glycos_transf_2"/>
    <property type="match status" value="1"/>
</dbReference>
<name>A0ABV2LTD8_9FLAO</name>
<proteinExistence type="predicted"/>
<dbReference type="EMBL" id="JBEPMO010000006">
    <property type="protein sequence ID" value="MET3731832.1"/>
    <property type="molecule type" value="Genomic_DNA"/>
</dbReference>
<feature type="domain" description="Glycosyltransferase 2-like" evidence="1">
    <location>
        <begin position="6"/>
        <end position="165"/>
    </location>
</feature>